<organism evidence="7">
    <name type="scientific">Rhipicephalus appendiculatus</name>
    <name type="common">Brown ear tick</name>
    <dbReference type="NCBI Taxonomy" id="34631"/>
    <lineage>
        <taxon>Eukaryota</taxon>
        <taxon>Metazoa</taxon>
        <taxon>Ecdysozoa</taxon>
        <taxon>Arthropoda</taxon>
        <taxon>Chelicerata</taxon>
        <taxon>Arachnida</taxon>
        <taxon>Acari</taxon>
        <taxon>Parasitiformes</taxon>
        <taxon>Ixodida</taxon>
        <taxon>Ixodoidea</taxon>
        <taxon>Ixodidae</taxon>
        <taxon>Rhipicephalinae</taxon>
        <taxon>Rhipicephalus</taxon>
        <taxon>Rhipicephalus</taxon>
    </lineage>
</organism>
<comment type="similarity">
    <text evidence="5">Belongs to the membrane-bound acyltransferase family. HHAT subfamily.</text>
</comment>
<keyword evidence="4 6" id="KW-0472">Membrane</keyword>
<feature type="transmembrane region" description="Helical" evidence="6">
    <location>
        <begin position="167"/>
        <end position="187"/>
    </location>
</feature>
<feature type="transmembrane region" description="Helical" evidence="6">
    <location>
        <begin position="334"/>
        <end position="354"/>
    </location>
</feature>
<name>A0A131Z0E5_RHIAP</name>
<proteinExistence type="inferred from homology"/>
<evidence type="ECO:0000256" key="5">
    <source>
        <dbReference type="ARBA" id="ARBA00038268"/>
    </source>
</evidence>
<reference evidence="7" key="1">
    <citation type="journal article" date="2016" name="Ticks Tick Borne Dis.">
        <title>De novo assembly and annotation of the salivary gland transcriptome of Rhipicephalus appendiculatus male and female ticks during blood feeding.</title>
        <authorList>
            <person name="de Castro M.H."/>
            <person name="de Klerk D."/>
            <person name="Pienaar R."/>
            <person name="Latif A.A."/>
            <person name="Rees D.J."/>
            <person name="Mans B.J."/>
        </authorList>
    </citation>
    <scope>NUCLEOTIDE SEQUENCE</scope>
    <source>
        <tissue evidence="7">Salivary glands</tissue>
    </source>
</reference>
<evidence type="ECO:0000256" key="6">
    <source>
        <dbReference type="SAM" id="Phobius"/>
    </source>
</evidence>
<dbReference type="PANTHER" id="PTHR13285">
    <property type="entry name" value="ACYLTRANSFERASE"/>
    <property type="match status" value="1"/>
</dbReference>
<dbReference type="InterPro" id="IPR051085">
    <property type="entry name" value="MB_O-acyltransferase"/>
</dbReference>
<dbReference type="GO" id="GO:0016409">
    <property type="term" value="F:palmitoyltransferase activity"/>
    <property type="evidence" value="ECO:0007669"/>
    <property type="project" value="TreeGrafter"/>
</dbReference>
<protein>
    <submittedName>
        <fullName evidence="7">Acyltransferase required for palmitoylation of hedgehog hh family of secreted signaling</fullName>
    </submittedName>
</protein>
<keyword evidence="7" id="KW-0808">Transferase</keyword>
<dbReference type="PANTHER" id="PTHR13285:SF18">
    <property type="entry name" value="PROTEIN-CYSTEINE N-PALMITOYLTRANSFERASE RASP"/>
    <property type="match status" value="1"/>
</dbReference>
<keyword evidence="2 6" id="KW-0812">Transmembrane</keyword>
<feature type="transmembrane region" description="Helical" evidence="6">
    <location>
        <begin position="110"/>
        <end position="129"/>
    </location>
</feature>
<accession>A0A131Z0E5</accession>
<feature type="transmembrane region" description="Helical" evidence="6">
    <location>
        <begin position="413"/>
        <end position="431"/>
    </location>
</feature>
<dbReference type="Pfam" id="PF03062">
    <property type="entry name" value="MBOAT"/>
    <property type="match status" value="1"/>
</dbReference>
<feature type="transmembrane region" description="Helical" evidence="6">
    <location>
        <begin position="478"/>
        <end position="500"/>
    </location>
</feature>
<keyword evidence="7" id="KW-0012">Acyltransferase</keyword>
<evidence type="ECO:0000313" key="7">
    <source>
        <dbReference type="EMBL" id="JAP84388.1"/>
    </source>
</evidence>
<feature type="transmembrane region" description="Helical" evidence="6">
    <location>
        <begin position="437"/>
        <end position="457"/>
    </location>
</feature>
<feature type="transmembrane region" description="Helical" evidence="6">
    <location>
        <begin position="54"/>
        <end position="71"/>
    </location>
</feature>
<dbReference type="EMBL" id="GEDV01004169">
    <property type="protein sequence ID" value="JAP84388.1"/>
    <property type="molecule type" value="Transcribed_RNA"/>
</dbReference>
<sequence length="551" mass="63145">MAQQVCADSAAPEFAMDSGHSVSLAKRNEDCQNVAKHIPTACEIRRSPVRMLHWCVWIAAALYVMTTFATSEVNRTLPKRLSHHLTRSPYWGVMRKWDHSDLEWREGRQFILTVWPWLLLHSIIGRAFAHAAPLLVPHFHAAYSLLFVSFKLGWLSAALIFAEHAAFFGLACVGVPALCYGGALLAVTHHKVFEYDIFDVIYQWYGRNTHHVTMVAFYWTALRGLSFCMDWIWREEEDDSEKLDKPERRFPDYWKTLAYTLYLPPLLTGPLQNYEDFDASVTKPKPPLSSDEIRACVRGLLRSAAHFFLMDFMCHYFYSSALSKAPYLVSRLNLTALLGFGATLNVMFFIKYLVQYGVPCAFARIEGIDLPPPPKCVARSHLCSHFWRYFDHGLHLWIRKYLYLPMVGPEREVIWRLMGTALAFSFVWLWHDMTVAVSFWASLSFLGIALEVGMSQIRKFGFAKNIEAGYLGGGRLRFVKAVLGSTHFLLTIFSCLFFLTNVEVTTIFFKKIILGFPLPLLPVLVCLYFASQVSLDVMDWEDSSRAKEKTS</sequence>
<dbReference type="AlphaFoldDB" id="A0A131Z0E5"/>
<evidence type="ECO:0000256" key="3">
    <source>
        <dbReference type="ARBA" id="ARBA00022989"/>
    </source>
</evidence>
<feature type="transmembrane region" description="Helical" evidence="6">
    <location>
        <begin position="512"/>
        <end position="530"/>
    </location>
</feature>
<dbReference type="GO" id="GO:0016020">
    <property type="term" value="C:membrane"/>
    <property type="evidence" value="ECO:0007669"/>
    <property type="project" value="UniProtKB-SubCell"/>
</dbReference>
<feature type="transmembrane region" description="Helical" evidence="6">
    <location>
        <begin position="141"/>
        <end position="161"/>
    </location>
</feature>
<dbReference type="GO" id="GO:0005783">
    <property type="term" value="C:endoplasmic reticulum"/>
    <property type="evidence" value="ECO:0007669"/>
    <property type="project" value="TreeGrafter"/>
</dbReference>
<comment type="subcellular location">
    <subcellularLocation>
        <location evidence="1">Membrane</location>
        <topology evidence="1">Multi-pass membrane protein</topology>
    </subcellularLocation>
</comment>
<evidence type="ECO:0000256" key="4">
    <source>
        <dbReference type="ARBA" id="ARBA00023136"/>
    </source>
</evidence>
<keyword evidence="3 6" id="KW-1133">Transmembrane helix</keyword>
<evidence type="ECO:0000256" key="1">
    <source>
        <dbReference type="ARBA" id="ARBA00004141"/>
    </source>
</evidence>
<dbReference type="InterPro" id="IPR004299">
    <property type="entry name" value="MBOAT_fam"/>
</dbReference>
<evidence type="ECO:0000256" key="2">
    <source>
        <dbReference type="ARBA" id="ARBA00022692"/>
    </source>
</evidence>